<name>A0A5S9WYF7_ARATH</name>
<evidence type="ECO:0000259" key="5">
    <source>
        <dbReference type="PROSITE" id="PS51649"/>
    </source>
</evidence>
<dbReference type="InterPro" id="IPR027356">
    <property type="entry name" value="NPH3_dom"/>
</dbReference>
<evidence type="ECO:0000256" key="4">
    <source>
        <dbReference type="SAM" id="MobiDB-lite"/>
    </source>
</evidence>
<keyword evidence="2" id="KW-0833">Ubl conjugation pathway</keyword>
<comment type="similarity">
    <text evidence="3">Belongs to the NPH3 family.</text>
</comment>
<protein>
    <recommendedName>
        <fullName evidence="5">NPH3 domain-containing protein</fullName>
    </recommendedName>
</protein>
<evidence type="ECO:0000313" key="7">
    <source>
        <dbReference type="Proteomes" id="UP000434276"/>
    </source>
</evidence>
<dbReference type="OrthoDB" id="624345at2759"/>
<feature type="region of interest" description="Disordered" evidence="4">
    <location>
        <begin position="1051"/>
        <end position="1101"/>
    </location>
</feature>
<dbReference type="ExpressionAtlas" id="A0A5S9WYF7">
    <property type="expression patterns" value="baseline and differential"/>
</dbReference>
<dbReference type="InterPro" id="IPR011333">
    <property type="entry name" value="SKP1/BTB/POZ_sf"/>
</dbReference>
<evidence type="ECO:0000256" key="1">
    <source>
        <dbReference type="ARBA" id="ARBA00004906"/>
    </source>
</evidence>
<dbReference type="InterPro" id="IPR000210">
    <property type="entry name" value="BTB/POZ_dom"/>
</dbReference>
<dbReference type="Proteomes" id="UP000434276">
    <property type="component" value="Unassembled WGS sequence"/>
</dbReference>
<dbReference type="GO" id="GO:0016567">
    <property type="term" value="P:protein ubiquitination"/>
    <property type="evidence" value="ECO:0007669"/>
    <property type="project" value="UniProtKB-UniPathway"/>
</dbReference>
<feature type="compositionally biased region" description="Polar residues" evidence="4">
    <location>
        <begin position="70"/>
        <end position="83"/>
    </location>
</feature>
<feature type="region of interest" description="Disordered" evidence="4">
    <location>
        <begin position="959"/>
        <end position="984"/>
    </location>
</feature>
<dbReference type="AlphaFoldDB" id="A0A5S9WYF7"/>
<reference evidence="6 7" key="1">
    <citation type="submission" date="2019-12" db="EMBL/GenBank/DDBJ databases">
        <authorList>
            <person name="Jiao W.-B."/>
            <person name="Schneeberger K."/>
        </authorList>
    </citation>
    <scope>NUCLEOTIDE SEQUENCE [LARGE SCALE GENOMIC DNA]</scope>
    <source>
        <strain evidence="7">cv. C24</strain>
    </source>
</reference>
<accession>A0A5S9WYF7</accession>
<dbReference type="UniPathway" id="UPA00143"/>
<feature type="compositionally biased region" description="Gly residues" evidence="4">
    <location>
        <begin position="1055"/>
        <end position="1069"/>
    </location>
</feature>
<gene>
    <name evidence="6" type="ORF">C24_LOCUS7718</name>
</gene>
<feature type="region of interest" description="Disordered" evidence="4">
    <location>
        <begin position="63"/>
        <end position="92"/>
    </location>
</feature>
<proteinExistence type="inferred from homology"/>
<sequence length="1143" mass="130487">MLRFGDRKDPELIRLLAEQDQFLRERRDEAKIRRMKTTTINPQEATPSMATTQETIPVEKLHNSLEVTDESSNQVDNEVSGENGTKDDATLLSPQLLVSDSENLRNNELMAITSVVENLETVVFDQMYHLKERLETKKKLKGLKSWMFKYNFEKRILEKRHNRGWLHTWSRRVTCRKIKSAKLEVTSELREANSLWDNREVFGFVQEEMQTAFTWIQDHRVEEINKQAVAYGEAVMISLNETDVLQSSWEHQMFSHRPTRLLSRRKQRKCFKSWRFKFKQVKEGNKQQHNLFRQMGTITILWWWLQNGSKVQWHILIVKRVSEIFGELKRVQASNAIIYVLSYGNHHYKLSWHFKLIYWQFLYSFKTELYEEAVTGTEHFQHHEQDKFLTTWLLKFDKSCVQGELIAYEGEIVGFYTTIGDRDIYFSVSPREEVKLVVSIWSPPSVLGTSSLSFYLREWFLVIWGKKMKFMKIGSKLDSFKTDGNNVRYVENELASDISVDVEGSRFCLHKFPLLSKCACLQKLLSSTDRNNTDDIDISGIPGGPTAFETCAKFCYGMTVTLSAYNVVATRCAAEYLGMHETVEKGNLIYKIDVFLSSSLFRSWKDSIIVLQTTKPFLPLSEDLKLVSLCIDAIATKACVDVSQVEWSYTYNKKKLAEENNGADSIKARDVPHDWWVEDLCELEIDYYKRVIMNIKTKCILGGEVIGEALKAYGYRRLSGFNKGVMEQGDLVKHKTVIETLVWLLPAEKNSVSCGFLLKLLKAVTMVNSGEVVKEQLIRRIGQQLEEASMAELLIKSHQGSETLYDVDLVQKIVMEFMRRDKNSEIEVQDDEDGFEVQEVRKLPGILSEASKLMVAKVIDSYLTEIAKDPNLPASKFIDVAESVTSIPRPAHDALYRAIDMFLKEHPGITKGEKKRMCKLMDCRKLSVEACMHAVQNDRLPLRVVVQVLFFEQVRAAASSGSSTPDLPRGMGRELRSCGTYGSSRSVPTVMEDEWEAVATEEEMRALKSEIAALKLQEESGRKSMDRAGVTAISKIRSLIMSKKIFGKKVQLQSKGGGEKNNGGGGGGSDSSESLGSMNAAEETAKTATPSRNLTRRESHKYDVSLGIGRRDIEDVASWISGRRDGLLFLKTRRASLPEDEAS</sequence>
<dbReference type="InterPro" id="IPR043454">
    <property type="entry name" value="NPH3/RPT2-like"/>
</dbReference>
<dbReference type="PANTHER" id="PTHR32370">
    <property type="entry name" value="OS12G0117600 PROTEIN"/>
    <property type="match status" value="1"/>
</dbReference>
<dbReference type="Pfam" id="PF00651">
    <property type="entry name" value="BTB"/>
    <property type="match status" value="1"/>
</dbReference>
<dbReference type="SUPFAM" id="SSF54695">
    <property type="entry name" value="POZ domain"/>
    <property type="match status" value="1"/>
</dbReference>
<dbReference type="EMBL" id="CACSHJ010000088">
    <property type="protein sequence ID" value="CAA0361660.1"/>
    <property type="molecule type" value="Genomic_DNA"/>
</dbReference>
<evidence type="ECO:0000256" key="2">
    <source>
        <dbReference type="ARBA" id="ARBA00022786"/>
    </source>
</evidence>
<dbReference type="Gene3D" id="3.30.710.10">
    <property type="entry name" value="Potassium Channel Kv1.1, Chain A"/>
    <property type="match status" value="1"/>
</dbReference>
<feature type="domain" description="NPH3" evidence="5">
    <location>
        <begin position="674"/>
        <end position="955"/>
    </location>
</feature>
<dbReference type="Pfam" id="PF03000">
    <property type="entry name" value="NPH3"/>
    <property type="match status" value="1"/>
</dbReference>
<evidence type="ECO:0000313" key="6">
    <source>
        <dbReference type="EMBL" id="CAA0361660.1"/>
    </source>
</evidence>
<evidence type="ECO:0000256" key="3">
    <source>
        <dbReference type="PROSITE-ProRule" id="PRU00982"/>
    </source>
</evidence>
<organism evidence="6 7">
    <name type="scientific">Arabidopsis thaliana</name>
    <name type="common">Mouse-ear cress</name>
    <dbReference type="NCBI Taxonomy" id="3702"/>
    <lineage>
        <taxon>Eukaryota</taxon>
        <taxon>Viridiplantae</taxon>
        <taxon>Streptophyta</taxon>
        <taxon>Embryophyta</taxon>
        <taxon>Tracheophyta</taxon>
        <taxon>Spermatophyta</taxon>
        <taxon>Magnoliopsida</taxon>
        <taxon>eudicotyledons</taxon>
        <taxon>Gunneridae</taxon>
        <taxon>Pentapetalae</taxon>
        <taxon>rosids</taxon>
        <taxon>malvids</taxon>
        <taxon>Brassicales</taxon>
        <taxon>Brassicaceae</taxon>
        <taxon>Camelineae</taxon>
        <taxon>Arabidopsis</taxon>
    </lineage>
</organism>
<comment type="pathway">
    <text evidence="1">Protein modification; protein ubiquitination.</text>
</comment>
<dbReference type="PROSITE" id="PS51649">
    <property type="entry name" value="NPH3"/>
    <property type="match status" value="1"/>
</dbReference>